<evidence type="ECO:0000259" key="5">
    <source>
        <dbReference type="Pfam" id="PF00557"/>
    </source>
</evidence>
<dbReference type="AlphaFoldDB" id="B5Y8M3"/>
<dbReference type="STRING" id="309798.COPRO5265_0773"/>
<feature type="domain" description="Creatinase N-terminal" evidence="6">
    <location>
        <begin position="11"/>
        <end position="121"/>
    </location>
</feature>
<dbReference type="EMBL" id="CP001145">
    <property type="protein sequence ID" value="ACI17935.1"/>
    <property type="molecule type" value="Genomic_DNA"/>
</dbReference>
<evidence type="ECO:0000313" key="8">
    <source>
        <dbReference type="Proteomes" id="UP000001732"/>
    </source>
</evidence>
<organism evidence="7 8">
    <name type="scientific">Coprothermobacter proteolyticus (strain ATCC 35245 / DSM 5265 / OCM 4 / BT)</name>
    <dbReference type="NCBI Taxonomy" id="309798"/>
    <lineage>
        <taxon>Bacteria</taxon>
        <taxon>Pseudomonadati</taxon>
        <taxon>Coprothermobacterota</taxon>
        <taxon>Coprothermobacteria</taxon>
        <taxon>Coprothermobacterales</taxon>
        <taxon>Coprothermobacteraceae</taxon>
        <taxon>Coprothermobacter</taxon>
    </lineage>
</organism>
<evidence type="ECO:0000256" key="4">
    <source>
        <dbReference type="ARBA" id="ARBA00023049"/>
    </source>
</evidence>
<keyword evidence="3 7" id="KW-0378">Hydrolase</keyword>
<dbReference type="PROSITE" id="PS00491">
    <property type="entry name" value="PROLINE_PEPTIDASE"/>
    <property type="match status" value="1"/>
</dbReference>
<proteinExistence type="predicted"/>
<gene>
    <name evidence="7" type="ordered locus">COPRO5265_0773</name>
</gene>
<dbReference type="InterPro" id="IPR036005">
    <property type="entry name" value="Creatinase/aminopeptidase-like"/>
</dbReference>
<sequence length="345" mass="38107">MLFLNIESLLQGADALFINDRPTLRWLSGFTGDEGYALVTNDVKLLLVDSRFTEQALLETKGFEVIEYRPPLVDFLSEQGFLKGTIAINGDYISYRLSSKLAENGVKLMDVGEEILLQRAVKTPEEIDYIKQAIFIAEEAFRRSLGSIKPGVSEKEFVAELEYQARKLGSEGMAFDTIVGSGWRGALPHGVASDKRIEDGDLVVVDWGCVYKGYCSDLTRTIIVGNADAKAMEVLNVVLEAHRLAAEAEEFTFGSDLDAIARDYITSKGFGKYFGHGLGHGIGLQIHEYPSLSARTQHQLIDGHVFTIEPGIYLPGEFGVRIEDDYAILGGKINKLSNLEQVIMV</sequence>
<dbReference type="GO" id="GO:0102009">
    <property type="term" value="F:proline dipeptidase activity"/>
    <property type="evidence" value="ECO:0007669"/>
    <property type="project" value="UniProtKB-EC"/>
</dbReference>
<dbReference type="InterPro" id="IPR000994">
    <property type="entry name" value="Pept_M24"/>
</dbReference>
<evidence type="ECO:0000259" key="6">
    <source>
        <dbReference type="Pfam" id="PF01321"/>
    </source>
</evidence>
<keyword evidence="1" id="KW-0645">Protease</keyword>
<dbReference type="Pfam" id="PF01321">
    <property type="entry name" value="Creatinase_N"/>
    <property type="match status" value="1"/>
</dbReference>
<feature type="domain" description="Peptidase M24" evidence="5">
    <location>
        <begin position="129"/>
        <end position="328"/>
    </location>
</feature>
<dbReference type="Proteomes" id="UP000001732">
    <property type="component" value="Chromosome"/>
</dbReference>
<accession>B5Y8M3</accession>
<dbReference type="GO" id="GO:0004177">
    <property type="term" value="F:aminopeptidase activity"/>
    <property type="evidence" value="ECO:0007669"/>
    <property type="project" value="UniProtKB-ARBA"/>
</dbReference>
<dbReference type="Gene3D" id="3.90.230.10">
    <property type="entry name" value="Creatinase/methionine aminopeptidase superfamily"/>
    <property type="match status" value="1"/>
</dbReference>
<keyword evidence="7" id="KW-0224">Dipeptidase</keyword>
<dbReference type="InterPro" id="IPR029149">
    <property type="entry name" value="Creatin/AminoP/Spt16_N"/>
</dbReference>
<dbReference type="InterPro" id="IPR001714">
    <property type="entry name" value="Pept_M24_MAP"/>
</dbReference>
<keyword evidence="2" id="KW-0479">Metal-binding</keyword>
<dbReference type="InterPro" id="IPR001131">
    <property type="entry name" value="Peptidase_M24B_aminopep-P_CS"/>
</dbReference>
<dbReference type="KEGG" id="cpo:COPRO5265_0773"/>
<dbReference type="GO" id="GO:0046872">
    <property type="term" value="F:metal ion binding"/>
    <property type="evidence" value="ECO:0007669"/>
    <property type="project" value="UniProtKB-KW"/>
</dbReference>
<dbReference type="SUPFAM" id="SSF55920">
    <property type="entry name" value="Creatinase/aminopeptidase"/>
    <property type="match status" value="1"/>
</dbReference>
<evidence type="ECO:0000256" key="1">
    <source>
        <dbReference type="ARBA" id="ARBA00022670"/>
    </source>
</evidence>
<dbReference type="eggNOG" id="COG0006">
    <property type="taxonomic scope" value="Bacteria"/>
</dbReference>
<keyword evidence="4" id="KW-0482">Metalloprotease</keyword>
<dbReference type="Pfam" id="PF00557">
    <property type="entry name" value="Peptidase_M24"/>
    <property type="match status" value="1"/>
</dbReference>
<dbReference type="MEROPS" id="M24.031"/>
<evidence type="ECO:0000256" key="2">
    <source>
        <dbReference type="ARBA" id="ARBA00022723"/>
    </source>
</evidence>
<keyword evidence="8" id="KW-1185">Reference proteome</keyword>
<reference evidence="8" key="1">
    <citation type="submission" date="2008-08" db="EMBL/GenBank/DDBJ databases">
        <title>The complete genome sequence of Coprothermobacter proteolyticus strain ATCC 5245 / DSM 5265 / BT.</title>
        <authorList>
            <person name="Dodson R.J."/>
            <person name="Durkin A.S."/>
            <person name="Wu M."/>
            <person name="Eisen J."/>
            <person name="Sutton G."/>
        </authorList>
    </citation>
    <scope>NUCLEOTIDE SEQUENCE [LARGE SCALE GENOMIC DNA]</scope>
    <source>
        <strain evidence="8">ATCC 35245 / DSM 5265 / OCM 4 / BT</strain>
    </source>
</reference>
<dbReference type="GO" id="GO:0006508">
    <property type="term" value="P:proteolysis"/>
    <property type="evidence" value="ECO:0007669"/>
    <property type="project" value="UniProtKB-KW"/>
</dbReference>
<evidence type="ECO:0000313" key="7">
    <source>
        <dbReference type="EMBL" id="ACI17935.1"/>
    </source>
</evidence>
<name>B5Y8M3_COPPD</name>
<dbReference type="GO" id="GO:0008235">
    <property type="term" value="F:metalloexopeptidase activity"/>
    <property type="evidence" value="ECO:0007669"/>
    <property type="project" value="UniProtKB-ARBA"/>
</dbReference>
<dbReference type="PRINTS" id="PR00599">
    <property type="entry name" value="MAPEPTIDASE"/>
</dbReference>
<dbReference type="EC" id="3.4.13.9" evidence="7"/>
<dbReference type="InterPro" id="IPR050659">
    <property type="entry name" value="Peptidase_M24B"/>
</dbReference>
<protein>
    <submittedName>
        <fullName evidence="7">Proline dipeptidase</fullName>
        <ecNumber evidence="7">3.4.13.9</ecNumber>
    </submittedName>
</protein>
<dbReference type="PANTHER" id="PTHR46112">
    <property type="entry name" value="AMINOPEPTIDASE"/>
    <property type="match status" value="1"/>
</dbReference>
<dbReference type="RefSeq" id="WP_012544586.1">
    <property type="nucleotide sequence ID" value="NC_011295.1"/>
</dbReference>
<dbReference type="PANTHER" id="PTHR46112:SF3">
    <property type="entry name" value="AMINOPEPTIDASE YPDF"/>
    <property type="match status" value="1"/>
</dbReference>
<dbReference type="Gene3D" id="3.40.350.10">
    <property type="entry name" value="Creatinase/prolidase N-terminal domain"/>
    <property type="match status" value="1"/>
</dbReference>
<reference evidence="7 8" key="2">
    <citation type="journal article" date="2014" name="Genome Announc.">
        <title>Complete Genome Sequence of Coprothermobacter proteolyticus DSM 5265.</title>
        <authorList>
            <person name="Alexiev A."/>
            <person name="Coil D.A."/>
            <person name="Badger J.H."/>
            <person name="Enticknap J."/>
            <person name="Ward N."/>
            <person name="Robb F.T."/>
            <person name="Eisen J.A."/>
        </authorList>
    </citation>
    <scope>NUCLEOTIDE SEQUENCE [LARGE SCALE GENOMIC DNA]</scope>
    <source>
        <strain evidence="8">ATCC 35245 / DSM 5265 / OCM 4 / BT</strain>
    </source>
</reference>
<evidence type="ECO:0000256" key="3">
    <source>
        <dbReference type="ARBA" id="ARBA00022801"/>
    </source>
</evidence>
<dbReference type="InterPro" id="IPR000587">
    <property type="entry name" value="Creatinase_N"/>
</dbReference>
<dbReference type="SUPFAM" id="SSF53092">
    <property type="entry name" value="Creatinase/prolidase N-terminal domain"/>
    <property type="match status" value="1"/>
</dbReference>